<evidence type="ECO:0000256" key="5">
    <source>
        <dbReference type="ARBA" id="ARBA00023295"/>
    </source>
</evidence>
<sequence length="584" mass="64162">MKINSILLIAVVILSTAALTVFADTCYNSNSLEWRSGLTSRQLTLNGKKIAIQGIAWFGPETDTYAPGGLEFNSVENLLDILVAQKFNALRLPFSVDMVIRTRMPSKINYSLNPNLSGKNAMEVLEYVIQKCADRGILIVLELHRFDPREYISPLWYSQSCITNRDGQCINYTTQVVTDAWITITNRFKKYWNLWGLDIKNEPHDPATWGTGNAATDWDTAFKQISNAVQDATGFNGVYFLEGIQTSDSCGNGLNNWWGGNMHPWKCSTVHLNQANRVVYAPHMYCSSVFDQAYFNVPNYPNNLPDIWDSQFGFLTTWDTAFYSLVLGEWGCKVNSSKNEIWVQKFVQYLNQKGIENHLFFSLNPDSADTDSPINADWKTVRQDTMNYINKISPNPTKFKVSGSQICIIDGISTTSTPSTTGSTIGTSTTGTPSTTGAASSTTGGSGSTTGSTTSSTSTTGTSTTGSATSSTTGPSTTGSSTTTGGNTGSKLIITQNIGSQWNDGVNNYYLFNCEIKVNPSYNQIVSFPTFKTTPDQLPSQIWGLDLKSSSPNVWSPSWTFTISPSSPITFGYIHTQQLNFNLA</sequence>
<dbReference type="SMART" id="SM01063">
    <property type="entry name" value="CBM49"/>
    <property type="match status" value="1"/>
</dbReference>
<dbReference type="GO" id="GO:0030245">
    <property type="term" value="P:cellulose catabolic process"/>
    <property type="evidence" value="ECO:0007669"/>
    <property type="project" value="UniProtKB-KW"/>
</dbReference>
<protein>
    <recommendedName>
        <fullName evidence="10">Carbohydrate binding domain-containing protein</fullName>
    </recommendedName>
</protein>
<feature type="chain" id="PRO_5035327884" description="Carbohydrate binding domain-containing protein" evidence="9">
    <location>
        <begin position="24"/>
        <end position="584"/>
    </location>
</feature>
<dbReference type="Pfam" id="PF09478">
    <property type="entry name" value="CBM49"/>
    <property type="match status" value="1"/>
</dbReference>
<evidence type="ECO:0000256" key="8">
    <source>
        <dbReference type="SAM" id="MobiDB-lite"/>
    </source>
</evidence>
<reference evidence="11" key="1">
    <citation type="submission" date="2020-01" db="EMBL/GenBank/DDBJ databases">
        <title>Development of genomics and gene disruption for Polysphondylium violaceum indicates a role for the polyketide synthase stlB in stalk morphogenesis.</title>
        <authorList>
            <person name="Narita B."/>
            <person name="Kawabe Y."/>
            <person name="Kin K."/>
            <person name="Saito T."/>
            <person name="Gibbs R."/>
            <person name="Kuspa A."/>
            <person name="Muzny D."/>
            <person name="Queller D."/>
            <person name="Richards S."/>
            <person name="Strassman J."/>
            <person name="Sucgang R."/>
            <person name="Worley K."/>
            <person name="Schaap P."/>
        </authorList>
    </citation>
    <scope>NUCLEOTIDE SEQUENCE</scope>
    <source>
        <strain evidence="11">QSvi11</strain>
    </source>
</reference>
<gene>
    <name evidence="11" type="ORF">CYY_003080</name>
</gene>
<keyword evidence="9" id="KW-0732">Signal</keyword>
<accession>A0A8J4Q097</accession>
<dbReference type="Pfam" id="PF00150">
    <property type="entry name" value="Cellulase"/>
    <property type="match status" value="1"/>
</dbReference>
<dbReference type="GO" id="GO:0004553">
    <property type="term" value="F:hydrolase activity, hydrolyzing O-glycosyl compounds"/>
    <property type="evidence" value="ECO:0007669"/>
    <property type="project" value="InterPro"/>
</dbReference>
<evidence type="ECO:0000256" key="9">
    <source>
        <dbReference type="SAM" id="SignalP"/>
    </source>
</evidence>
<feature type="region of interest" description="Disordered" evidence="8">
    <location>
        <begin position="416"/>
        <end position="488"/>
    </location>
</feature>
<keyword evidence="2 7" id="KW-0378">Hydrolase</keyword>
<dbReference type="Proteomes" id="UP000695562">
    <property type="component" value="Unassembled WGS sequence"/>
</dbReference>
<evidence type="ECO:0000313" key="11">
    <source>
        <dbReference type="EMBL" id="KAF2075612.1"/>
    </source>
</evidence>
<dbReference type="InterPro" id="IPR019028">
    <property type="entry name" value="CBM_49"/>
</dbReference>
<dbReference type="PANTHER" id="PTHR35923:SF2">
    <property type="entry name" value="ENDOGLUCANASE"/>
    <property type="match status" value="1"/>
</dbReference>
<keyword evidence="3" id="KW-0136">Cellulose degradation</keyword>
<dbReference type="SUPFAM" id="SSF51445">
    <property type="entry name" value="(Trans)glycosidases"/>
    <property type="match status" value="1"/>
</dbReference>
<feature type="signal peptide" evidence="9">
    <location>
        <begin position="1"/>
        <end position="23"/>
    </location>
</feature>
<keyword evidence="4" id="KW-0119">Carbohydrate metabolism</keyword>
<proteinExistence type="inferred from homology"/>
<name>A0A8J4Q097_9MYCE</name>
<keyword evidence="6" id="KW-0624">Polysaccharide degradation</keyword>
<dbReference type="InterPro" id="IPR017853">
    <property type="entry name" value="GH"/>
</dbReference>
<keyword evidence="5 7" id="KW-0326">Glycosidase</keyword>
<comment type="caution">
    <text evidence="11">The sequence shown here is derived from an EMBL/GenBank/DDBJ whole genome shotgun (WGS) entry which is preliminary data.</text>
</comment>
<evidence type="ECO:0000256" key="3">
    <source>
        <dbReference type="ARBA" id="ARBA00023001"/>
    </source>
</evidence>
<dbReference type="InterPro" id="IPR001547">
    <property type="entry name" value="Glyco_hydro_5"/>
</dbReference>
<evidence type="ECO:0000256" key="4">
    <source>
        <dbReference type="ARBA" id="ARBA00023277"/>
    </source>
</evidence>
<evidence type="ECO:0000256" key="1">
    <source>
        <dbReference type="ARBA" id="ARBA00005641"/>
    </source>
</evidence>
<keyword evidence="12" id="KW-1185">Reference proteome</keyword>
<dbReference type="PANTHER" id="PTHR35923">
    <property type="entry name" value="MAJOR EXTRACELLULAR ENDOGLUCANASE"/>
    <property type="match status" value="1"/>
</dbReference>
<dbReference type="GO" id="GO:0030246">
    <property type="term" value="F:carbohydrate binding"/>
    <property type="evidence" value="ECO:0007669"/>
    <property type="project" value="InterPro"/>
</dbReference>
<evidence type="ECO:0000313" key="12">
    <source>
        <dbReference type="Proteomes" id="UP000695562"/>
    </source>
</evidence>
<organism evidence="11 12">
    <name type="scientific">Polysphondylium violaceum</name>
    <dbReference type="NCBI Taxonomy" id="133409"/>
    <lineage>
        <taxon>Eukaryota</taxon>
        <taxon>Amoebozoa</taxon>
        <taxon>Evosea</taxon>
        <taxon>Eumycetozoa</taxon>
        <taxon>Dictyostelia</taxon>
        <taxon>Dictyosteliales</taxon>
        <taxon>Dictyosteliaceae</taxon>
        <taxon>Polysphondylium</taxon>
    </lineage>
</organism>
<dbReference type="Gene3D" id="3.20.20.80">
    <property type="entry name" value="Glycosidases"/>
    <property type="match status" value="1"/>
</dbReference>
<dbReference type="OrthoDB" id="442731at2759"/>
<dbReference type="AlphaFoldDB" id="A0A8J4Q097"/>
<feature type="compositionally biased region" description="Low complexity" evidence="8">
    <location>
        <begin position="416"/>
        <end position="485"/>
    </location>
</feature>
<evidence type="ECO:0000256" key="7">
    <source>
        <dbReference type="RuleBase" id="RU361153"/>
    </source>
</evidence>
<comment type="similarity">
    <text evidence="1 7">Belongs to the glycosyl hydrolase 5 (cellulase A) family.</text>
</comment>
<evidence type="ECO:0000256" key="6">
    <source>
        <dbReference type="ARBA" id="ARBA00023326"/>
    </source>
</evidence>
<feature type="domain" description="Carbohydrate binding" evidence="10">
    <location>
        <begin position="492"/>
        <end position="578"/>
    </location>
</feature>
<evidence type="ECO:0000256" key="2">
    <source>
        <dbReference type="ARBA" id="ARBA00022801"/>
    </source>
</evidence>
<dbReference type="EMBL" id="AJWJ01000092">
    <property type="protein sequence ID" value="KAF2075612.1"/>
    <property type="molecule type" value="Genomic_DNA"/>
</dbReference>
<evidence type="ECO:0000259" key="10">
    <source>
        <dbReference type="SMART" id="SM01063"/>
    </source>
</evidence>